<dbReference type="EMBL" id="PFBV01000003">
    <property type="protein sequence ID" value="PIT88356.1"/>
    <property type="molecule type" value="Genomic_DNA"/>
</dbReference>
<name>A0A2M6W6E9_9BACT</name>
<protein>
    <submittedName>
        <fullName evidence="1">Uncharacterized protein</fullName>
    </submittedName>
</protein>
<comment type="caution">
    <text evidence="1">The sequence shown here is derived from an EMBL/GenBank/DDBJ whole genome shotgun (WGS) entry which is preliminary data.</text>
</comment>
<dbReference type="Proteomes" id="UP000231426">
    <property type="component" value="Unassembled WGS sequence"/>
</dbReference>
<sequence>MFKKTIVIFFIVFSVCFVSVDFVSAAQNPMDLIKEKLLNIGNNNRQVSVTGTVRGAVDLGKMMMNNAEVIKNTQQTAEQAKKFLTAGSGKMTPEIWVEITARLRCVNEAVVDKEQTNAIMSQFGVTSAEYAAYAWQTNFKTSGDEAMQADWNIEEMNKRYEDKYNELVVSGNCAVADAIIDGMNDDKWIEMTGLFMCLNNTEDVKHGWIFSQFRTTINEFDEYDKKIKLRDDYSEMKEKTRARYWTFVGNRICDRLNQSVADVSTTLPYVPYLMDNQNLWDYIKLRFKNFGCKIGLISGGVNCPTPAVINHPVAAEEDMAVKTDSVKQESLLEKIKCQIKKFFGKECT</sequence>
<organism evidence="1 2">
    <name type="scientific">Candidatus Magasanikbacteria bacterium CG10_big_fil_rev_8_21_14_0_10_36_32</name>
    <dbReference type="NCBI Taxonomy" id="1974646"/>
    <lineage>
        <taxon>Bacteria</taxon>
        <taxon>Candidatus Magasanikiibacteriota</taxon>
    </lineage>
</organism>
<evidence type="ECO:0000313" key="1">
    <source>
        <dbReference type="EMBL" id="PIT88356.1"/>
    </source>
</evidence>
<proteinExistence type="predicted"/>
<dbReference type="AlphaFoldDB" id="A0A2M6W6E9"/>
<accession>A0A2M6W6E9</accession>
<gene>
    <name evidence="1" type="ORF">COU29_01010</name>
</gene>
<reference evidence="2" key="1">
    <citation type="submission" date="2017-09" db="EMBL/GenBank/DDBJ databases">
        <title>Depth-based differentiation of microbial function through sediment-hosted aquifers and enrichment of novel symbionts in the deep terrestrial subsurface.</title>
        <authorList>
            <person name="Probst A.J."/>
            <person name="Ladd B."/>
            <person name="Jarett J.K."/>
            <person name="Geller-Mcgrath D.E."/>
            <person name="Sieber C.M.K."/>
            <person name="Emerson J.B."/>
            <person name="Anantharaman K."/>
            <person name="Thomas B.C."/>
            <person name="Malmstrom R."/>
            <person name="Stieglmeier M."/>
            <person name="Klingl A."/>
            <person name="Woyke T."/>
            <person name="Ryan C.M."/>
            <person name="Banfield J.F."/>
        </authorList>
    </citation>
    <scope>NUCLEOTIDE SEQUENCE [LARGE SCALE GENOMIC DNA]</scope>
</reference>
<evidence type="ECO:0000313" key="2">
    <source>
        <dbReference type="Proteomes" id="UP000231426"/>
    </source>
</evidence>